<dbReference type="PANTHER" id="PTHR36154:SF1">
    <property type="entry name" value="DNA-BINDING TRANSCRIPTIONAL ACTIVATOR ALPA"/>
    <property type="match status" value="1"/>
</dbReference>
<name>F0F2B3_9NEIS</name>
<dbReference type="Gene3D" id="1.10.238.160">
    <property type="match status" value="1"/>
</dbReference>
<proteinExistence type="predicted"/>
<evidence type="ECO:0000313" key="1">
    <source>
        <dbReference type="EMBL" id="EGC16413.1"/>
    </source>
</evidence>
<reference evidence="1 2" key="1">
    <citation type="submission" date="2011-01" db="EMBL/GenBank/DDBJ databases">
        <authorList>
            <person name="Muzny D."/>
            <person name="Qin X."/>
            <person name="Deng J."/>
            <person name="Jiang H."/>
            <person name="Liu Y."/>
            <person name="Qu J."/>
            <person name="Song X.-Z."/>
            <person name="Zhang L."/>
            <person name="Thornton R."/>
            <person name="Coyle M."/>
            <person name="Francisco L."/>
            <person name="Jackson L."/>
            <person name="Javaid M."/>
            <person name="Korchina V."/>
            <person name="Kovar C."/>
            <person name="Mata R."/>
            <person name="Mathew T."/>
            <person name="Ngo R."/>
            <person name="Nguyen L."/>
            <person name="Nguyen N."/>
            <person name="Okwuonu G."/>
            <person name="Ongeri F."/>
            <person name="Pham C."/>
            <person name="Simmons D."/>
            <person name="Wilczek-Boney K."/>
            <person name="Hale W."/>
            <person name="Jakkamsetti A."/>
            <person name="Pham P."/>
            <person name="Ruth R."/>
            <person name="San Lucas F."/>
            <person name="Warren J."/>
            <person name="Zhang J."/>
            <person name="Zhao Z."/>
            <person name="Zhou C."/>
            <person name="Zhu D."/>
            <person name="Lee S."/>
            <person name="Bess C."/>
            <person name="Blankenburg K."/>
            <person name="Forbes L."/>
            <person name="Fu Q."/>
            <person name="Gubbala S."/>
            <person name="Hirani K."/>
            <person name="Jayaseelan J.C."/>
            <person name="Lara F."/>
            <person name="Munidasa M."/>
            <person name="Palculict T."/>
            <person name="Patil S."/>
            <person name="Pu L.-L."/>
            <person name="Saada N."/>
            <person name="Tang L."/>
            <person name="Weissenberger G."/>
            <person name="Zhu Y."/>
            <person name="Hemphill L."/>
            <person name="Shang Y."/>
            <person name="Youmans B."/>
            <person name="Ayvaz T."/>
            <person name="Ross M."/>
            <person name="Santibanez J."/>
            <person name="Aqrawi P."/>
            <person name="Gross S."/>
            <person name="Joshi V."/>
            <person name="Fowler G."/>
            <person name="Nazareth L."/>
            <person name="Reid J."/>
            <person name="Worley K."/>
            <person name="Petrosino J."/>
            <person name="Highlander S."/>
            <person name="Gibbs R."/>
        </authorList>
    </citation>
    <scope>NUCLEOTIDE SEQUENCE [LARGE SCALE GENOMIC DNA]</scope>
    <source>
        <strain evidence="1 2">ATCC 33394</strain>
    </source>
</reference>
<organism evidence="1 2">
    <name type="scientific">Kingella denitrificans ATCC 33394</name>
    <dbReference type="NCBI Taxonomy" id="888741"/>
    <lineage>
        <taxon>Bacteria</taxon>
        <taxon>Pseudomonadati</taxon>
        <taxon>Pseudomonadota</taxon>
        <taxon>Betaproteobacteria</taxon>
        <taxon>Neisseriales</taxon>
        <taxon>Neisseriaceae</taxon>
        <taxon>Kingella</taxon>
    </lineage>
</organism>
<dbReference type="Proteomes" id="UP000004088">
    <property type="component" value="Unassembled WGS sequence"/>
</dbReference>
<comment type="caution">
    <text evidence="1">The sequence shown here is derived from an EMBL/GenBank/DDBJ whole genome shotgun (WGS) entry which is preliminary data.</text>
</comment>
<dbReference type="InterPro" id="IPR010260">
    <property type="entry name" value="AlpA"/>
</dbReference>
<dbReference type="PANTHER" id="PTHR36154">
    <property type="entry name" value="DNA-BINDING TRANSCRIPTIONAL ACTIVATOR ALPA"/>
    <property type="match status" value="1"/>
</dbReference>
<dbReference type="Pfam" id="PF05930">
    <property type="entry name" value="Phage_AlpA"/>
    <property type="match status" value="1"/>
</dbReference>
<dbReference type="STRING" id="888741.HMPREF9098_2248"/>
<gene>
    <name evidence="1" type="ORF">HMPREF9098_2248</name>
</gene>
<dbReference type="AlphaFoldDB" id="F0F2B3"/>
<protein>
    <submittedName>
        <fullName evidence="1">Transcriptional regulator, AlpA family</fullName>
    </submittedName>
</protein>
<dbReference type="HOGENOM" id="CLU_140176_15_0_4"/>
<dbReference type="InterPro" id="IPR052931">
    <property type="entry name" value="Prophage_regulatory_activator"/>
</dbReference>
<dbReference type="EMBL" id="AEWV01000042">
    <property type="protein sequence ID" value="EGC16413.1"/>
    <property type="molecule type" value="Genomic_DNA"/>
</dbReference>
<keyword evidence="2" id="KW-1185">Reference proteome</keyword>
<evidence type="ECO:0000313" key="2">
    <source>
        <dbReference type="Proteomes" id="UP000004088"/>
    </source>
</evidence>
<sequence length="78" mass="9375">MFNKQQRRFFMQQQFITVKDVTAIYGVSRTTVWNWTNPKHKQYRPDFPKSYKLGGRTARWKASEIQAHIEGMKHKEGE</sequence>
<accession>F0F2B3</accession>